<evidence type="ECO:0000259" key="1">
    <source>
        <dbReference type="Pfam" id="PF00535"/>
    </source>
</evidence>
<dbReference type="Gene3D" id="3.90.550.10">
    <property type="entry name" value="Spore Coat Polysaccharide Biosynthesis Protein SpsA, Chain A"/>
    <property type="match status" value="1"/>
</dbReference>
<dbReference type="PANTHER" id="PTHR22916:SF65">
    <property type="entry name" value="SLR1065 PROTEIN"/>
    <property type="match status" value="1"/>
</dbReference>
<organism evidence="2 3">
    <name type="scientific">Microseira wollei NIES-4236</name>
    <dbReference type="NCBI Taxonomy" id="2530354"/>
    <lineage>
        <taxon>Bacteria</taxon>
        <taxon>Bacillati</taxon>
        <taxon>Cyanobacteriota</taxon>
        <taxon>Cyanophyceae</taxon>
        <taxon>Oscillatoriophycideae</taxon>
        <taxon>Aerosakkonematales</taxon>
        <taxon>Aerosakkonemataceae</taxon>
        <taxon>Microseira</taxon>
    </lineage>
</organism>
<sequence length="301" mass="35048">MDKHFNKISVITPSFNQANFLEATIKSVLSQEYPNLEYIIIDGGSTDGSLEIIKKYDKYLHYWCSEPDQGQYDAINKGFARATGEILAWINSDDMYYPWAFKTVSSIMSAFPQIEWLTTLYPGAWDYHGFFKGLRSIPGYSKEAFLDGCYLPSGGKAFGWIQQESTFWKRSLWEKVGGHIRTEYSLAGDFDLWARFFFHADLYGTKSPISGFRRQFNSRNSQNYKKYVTESEKSLAAMREKLNWSPSLTRKSALKLQINKIPKLRKISESMYTYKGKRVVRKQVELPEGFWELEEYNFFVS</sequence>
<dbReference type="SUPFAM" id="SSF53448">
    <property type="entry name" value="Nucleotide-diphospho-sugar transferases"/>
    <property type="match status" value="1"/>
</dbReference>
<gene>
    <name evidence="2" type="ORF">MiSe_35030</name>
</gene>
<evidence type="ECO:0000313" key="3">
    <source>
        <dbReference type="Proteomes" id="UP001050975"/>
    </source>
</evidence>
<dbReference type="CDD" id="cd06433">
    <property type="entry name" value="GT_2_WfgS_like"/>
    <property type="match status" value="1"/>
</dbReference>
<dbReference type="Proteomes" id="UP001050975">
    <property type="component" value="Unassembled WGS sequence"/>
</dbReference>
<dbReference type="Pfam" id="PF00535">
    <property type="entry name" value="Glycos_transf_2"/>
    <property type="match status" value="1"/>
</dbReference>
<dbReference type="InterPro" id="IPR001173">
    <property type="entry name" value="Glyco_trans_2-like"/>
</dbReference>
<dbReference type="PANTHER" id="PTHR22916">
    <property type="entry name" value="GLYCOSYLTRANSFERASE"/>
    <property type="match status" value="1"/>
</dbReference>
<dbReference type="RefSeq" id="WP_226582952.1">
    <property type="nucleotide sequence ID" value="NZ_BLAY01000051.1"/>
</dbReference>
<reference evidence="2" key="1">
    <citation type="submission" date="2019-10" db="EMBL/GenBank/DDBJ databases">
        <title>Draft genome sequece of Microseira wollei NIES-4236.</title>
        <authorList>
            <person name="Yamaguchi H."/>
            <person name="Suzuki S."/>
            <person name="Kawachi M."/>
        </authorList>
    </citation>
    <scope>NUCLEOTIDE SEQUENCE</scope>
    <source>
        <strain evidence="2">NIES-4236</strain>
    </source>
</reference>
<dbReference type="EMBL" id="BLAY01000051">
    <property type="protein sequence ID" value="GET38744.1"/>
    <property type="molecule type" value="Genomic_DNA"/>
</dbReference>
<dbReference type="InterPro" id="IPR029044">
    <property type="entry name" value="Nucleotide-diphossugar_trans"/>
</dbReference>
<evidence type="ECO:0000313" key="2">
    <source>
        <dbReference type="EMBL" id="GET38744.1"/>
    </source>
</evidence>
<keyword evidence="3" id="KW-1185">Reference proteome</keyword>
<comment type="caution">
    <text evidence="2">The sequence shown here is derived from an EMBL/GenBank/DDBJ whole genome shotgun (WGS) entry which is preliminary data.</text>
</comment>
<dbReference type="GO" id="GO:0016740">
    <property type="term" value="F:transferase activity"/>
    <property type="evidence" value="ECO:0007669"/>
    <property type="project" value="UniProtKB-KW"/>
</dbReference>
<keyword evidence="2" id="KW-0808">Transferase</keyword>
<accession>A0AAV3XE73</accession>
<name>A0AAV3XE73_9CYAN</name>
<feature type="domain" description="Glycosyltransferase 2-like" evidence="1">
    <location>
        <begin position="9"/>
        <end position="98"/>
    </location>
</feature>
<dbReference type="AlphaFoldDB" id="A0AAV3XE73"/>
<protein>
    <submittedName>
        <fullName evidence="2">Glycosyl transferase, family 2</fullName>
    </submittedName>
</protein>
<proteinExistence type="predicted"/>